<name>A0A2K1ICV7_PHYPA</name>
<dbReference type="EMBL" id="ABEU02000026">
    <property type="protein sequence ID" value="PNR27108.1"/>
    <property type="molecule type" value="Genomic_DNA"/>
</dbReference>
<organism evidence="2">
    <name type="scientific">Physcomitrium patens</name>
    <name type="common">Spreading-leaved earth moss</name>
    <name type="synonym">Physcomitrella patens</name>
    <dbReference type="NCBI Taxonomy" id="3218"/>
    <lineage>
        <taxon>Eukaryota</taxon>
        <taxon>Viridiplantae</taxon>
        <taxon>Streptophyta</taxon>
        <taxon>Embryophyta</taxon>
        <taxon>Bryophyta</taxon>
        <taxon>Bryophytina</taxon>
        <taxon>Bryopsida</taxon>
        <taxon>Funariidae</taxon>
        <taxon>Funariales</taxon>
        <taxon>Funariaceae</taxon>
        <taxon>Physcomitrium</taxon>
    </lineage>
</organism>
<dbReference type="EnsemblPlants" id="Pp3c26_13110V3.1">
    <property type="protein sequence ID" value="PAC:32917671.CDS.1"/>
    <property type="gene ID" value="Pp3c26_13110"/>
</dbReference>
<sequence>MEESHSRRRGGGSGGGGDHSVQIDVATPKLRRIQAVPMRHRDQLGEGLSRLVVARPIASNPLCQAQEETFYSLPELFLRECAATAGCA</sequence>
<proteinExistence type="predicted"/>
<evidence type="ECO:0000313" key="3">
    <source>
        <dbReference type="EnsemblPlants" id="PAC:32917671.CDS.1"/>
    </source>
</evidence>
<reference evidence="2 4" key="1">
    <citation type="journal article" date="2008" name="Science">
        <title>The Physcomitrella genome reveals evolutionary insights into the conquest of land by plants.</title>
        <authorList>
            <person name="Rensing S."/>
            <person name="Lang D."/>
            <person name="Zimmer A."/>
            <person name="Terry A."/>
            <person name="Salamov A."/>
            <person name="Shapiro H."/>
            <person name="Nishiyama T."/>
            <person name="Perroud P.-F."/>
            <person name="Lindquist E."/>
            <person name="Kamisugi Y."/>
            <person name="Tanahashi T."/>
            <person name="Sakakibara K."/>
            <person name="Fujita T."/>
            <person name="Oishi K."/>
            <person name="Shin-I T."/>
            <person name="Kuroki Y."/>
            <person name="Toyoda A."/>
            <person name="Suzuki Y."/>
            <person name="Hashimoto A."/>
            <person name="Yamaguchi K."/>
            <person name="Sugano A."/>
            <person name="Kohara Y."/>
            <person name="Fujiyama A."/>
            <person name="Anterola A."/>
            <person name="Aoki S."/>
            <person name="Ashton N."/>
            <person name="Barbazuk W.B."/>
            <person name="Barker E."/>
            <person name="Bennetzen J."/>
            <person name="Bezanilla M."/>
            <person name="Blankenship R."/>
            <person name="Cho S.H."/>
            <person name="Dutcher S."/>
            <person name="Estelle M."/>
            <person name="Fawcett J.A."/>
            <person name="Gundlach H."/>
            <person name="Hanada K."/>
            <person name="Heyl A."/>
            <person name="Hicks K.A."/>
            <person name="Hugh J."/>
            <person name="Lohr M."/>
            <person name="Mayer K."/>
            <person name="Melkozernov A."/>
            <person name="Murata T."/>
            <person name="Nelson D."/>
            <person name="Pils B."/>
            <person name="Prigge M."/>
            <person name="Reiss B."/>
            <person name="Renner T."/>
            <person name="Rombauts S."/>
            <person name="Rushton P."/>
            <person name="Sanderfoot A."/>
            <person name="Schween G."/>
            <person name="Shiu S.-H."/>
            <person name="Stueber K."/>
            <person name="Theodoulou F.L."/>
            <person name="Tu H."/>
            <person name="Van de Peer Y."/>
            <person name="Verrier P.J."/>
            <person name="Waters E."/>
            <person name="Wood A."/>
            <person name="Yang L."/>
            <person name="Cove D."/>
            <person name="Cuming A."/>
            <person name="Hasebe M."/>
            <person name="Lucas S."/>
            <person name="Mishler D.B."/>
            <person name="Reski R."/>
            <person name="Grigoriev I."/>
            <person name="Quatrano R.S."/>
            <person name="Boore J.L."/>
        </authorList>
    </citation>
    <scope>NUCLEOTIDE SEQUENCE [LARGE SCALE GENOMIC DNA]</scope>
    <source>
        <strain evidence="3 4">cv. Gransden 2004</strain>
    </source>
</reference>
<dbReference type="InParanoid" id="A0A2K1ICV7"/>
<dbReference type="Proteomes" id="UP000006727">
    <property type="component" value="Chromosome 26"/>
</dbReference>
<dbReference type="Gramene" id="Pp3c26_13110V3.1">
    <property type="protein sequence ID" value="PAC:32917671.CDS.1"/>
    <property type="gene ID" value="Pp3c26_13110"/>
</dbReference>
<protein>
    <submittedName>
        <fullName evidence="2 3">Uncharacterized protein</fullName>
    </submittedName>
</protein>
<reference evidence="3" key="3">
    <citation type="submission" date="2020-12" db="UniProtKB">
        <authorList>
            <consortium name="EnsemblPlants"/>
        </authorList>
    </citation>
    <scope>IDENTIFICATION</scope>
</reference>
<dbReference type="AlphaFoldDB" id="A0A2K1ICV7"/>
<feature type="compositionally biased region" description="Basic residues" evidence="1">
    <location>
        <begin position="1"/>
        <end position="10"/>
    </location>
</feature>
<gene>
    <name evidence="2" type="ORF">PHYPA_030589</name>
</gene>
<evidence type="ECO:0000313" key="4">
    <source>
        <dbReference type="Proteomes" id="UP000006727"/>
    </source>
</evidence>
<reference evidence="2 4" key="2">
    <citation type="journal article" date="2018" name="Plant J.">
        <title>The Physcomitrella patens chromosome-scale assembly reveals moss genome structure and evolution.</title>
        <authorList>
            <person name="Lang D."/>
            <person name="Ullrich K.K."/>
            <person name="Murat F."/>
            <person name="Fuchs J."/>
            <person name="Jenkins J."/>
            <person name="Haas F.B."/>
            <person name="Piednoel M."/>
            <person name="Gundlach H."/>
            <person name="Van Bel M."/>
            <person name="Meyberg R."/>
            <person name="Vives C."/>
            <person name="Morata J."/>
            <person name="Symeonidi A."/>
            <person name="Hiss M."/>
            <person name="Muchero W."/>
            <person name="Kamisugi Y."/>
            <person name="Saleh O."/>
            <person name="Blanc G."/>
            <person name="Decker E.L."/>
            <person name="van Gessel N."/>
            <person name="Grimwood J."/>
            <person name="Hayes R.D."/>
            <person name="Graham S.W."/>
            <person name="Gunter L.E."/>
            <person name="McDaniel S.F."/>
            <person name="Hoernstein S.N.W."/>
            <person name="Larsson A."/>
            <person name="Li F.W."/>
            <person name="Perroud P.F."/>
            <person name="Phillips J."/>
            <person name="Ranjan P."/>
            <person name="Rokshar D.S."/>
            <person name="Rothfels C.J."/>
            <person name="Schneider L."/>
            <person name="Shu S."/>
            <person name="Stevenson D.W."/>
            <person name="Thummler F."/>
            <person name="Tillich M."/>
            <person name="Villarreal Aguilar J.C."/>
            <person name="Widiez T."/>
            <person name="Wong G.K."/>
            <person name="Wymore A."/>
            <person name="Zhang Y."/>
            <person name="Zimmer A.D."/>
            <person name="Quatrano R.S."/>
            <person name="Mayer K.F.X."/>
            <person name="Goodstein D."/>
            <person name="Casacuberta J.M."/>
            <person name="Vandepoele K."/>
            <person name="Reski R."/>
            <person name="Cuming A.C."/>
            <person name="Tuskan G.A."/>
            <person name="Maumus F."/>
            <person name="Salse J."/>
            <person name="Schmutz J."/>
            <person name="Rensing S.A."/>
        </authorList>
    </citation>
    <scope>NUCLEOTIDE SEQUENCE [LARGE SCALE GENOMIC DNA]</scope>
    <source>
        <strain evidence="3 4">cv. Gransden 2004</strain>
    </source>
</reference>
<evidence type="ECO:0000313" key="2">
    <source>
        <dbReference type="EMBL" id="PNR27108.1"/>
    </source>
</evidence>
<keyword evidence="4" id="KW-1185">Reference proteome</keyword>
<accession>A0A2K1ICV7</accession>
<evidence type="ECO:0000256" key="1">
    <source>
        <dbReference type="SAM" id="MobiDB-lite"/>
    </source>
</evidence>
<feature type="region of interest" description="Disordered" evidence="1">
    <location>
        <begin position="1"/>
        <end position="23"/>
    </location>
</feature>